<organism evidence="14 15">
    <name type="scientific">Parapedobacter luteus</name>
    <dbReference type="NCBI Taxonomy" id="623280"/>
    <lineage>
        <taxon>Bacteria</taxon>
        <taxon>Pseudomonadati</taxon>
        <taxon>Bacteroidota</taxon>
        <taxon>Sphingobacteriia</taxon>
        <taxon>Sphingobacteriales</taxon>
        <taxon>Sphingobacteriaceae</taxon>
        <taxon>Parapedobacter</taxon>
    </lineage>
</organism>
<feature type="chain" id="PRO_5012346156" evidence="11">
    <location>
        <begin position="21"/>
        <end position="1065"/>
    </location>
</feature>
<evidence type="ECO:0000256" key="7">
    <source>
        <dbReference type="ARBA" id="ARBA00023237"/>
    </source>
</evidence>
<dbReference type="InterPro" id="IPR039426">
    <property type="entry name" value="TonB-dep_rcpt-like"/>
</dbReference>
<evidence type="ECO:0000259" key="12">
    <source>
        <dbReference type="Pfam" id="PF00593"/>
    </source>
</evidence>
<dbReference type="Gene3D" id="2.170.130.10">
    <property type="entry name" value="TonB-dependent receptor, plug domain"/>
    <property type="match status" value="1"/>
</dbReference>
<evidence type="ECO:0000313" key="15">
    <source>
        <dbReference type="Proteomes" id="UP000190541"/>
    </source>
</evidence>
<comment type="similarity">
    <text evidence="8 9">Belongs to the TonB-dependent receptor family.</text>
</comment>
<keyword evidence="15" id="KW-1185">Reference proteome</keyword>
<keyword evidence="3 8" id="KW-1134">Transmembrane beta strand</keyword>
<dbReference type="InterPro" id="IPR023996">
    <property type="entry name" value="TonB-dep_OMP_SusC/RagA"/>
</dbReference>
<dbReference type="InterPro" id="IPR008969">
    <property type="entry name" value="CarboxyPept-like_regulatory"/>
</dbReference>
<dbReference type="Proteomes" id="UP000190541">
    <property type="component" value="Unassembled WGS sequence"/>
</dbReference>
<keyword evidence="11" id="KW-0732">Signal</keyword>
<evidence type="ECO:0000256" key="5">
    <source>
        <dbReference type="ARBA" id="ARBA00023077"/>
    </source>
</evidence>
<evidence type="ECO:0000313" key="14">
    <source>
        <dbReference type="EMBL" id="SKB65249.1"/>
    </source>
</evidence>
<dbReference type="SUPFAM" id="SSF56935">
    <property type="entry name" value="Porins"/>
    <property type="match status" value="1"/>
</dbReference>
<comment type="subcellular location">
    <subcellularLocation>
        <location evidence="1 8">Cell outer membrane</location>
        <topology evidence="1 8">Multi-pass membrane protein</topology>
    </subcellularLocation>
</comment>
<evidence type="ECO:0000256" key="6">
    <source>
        <dbReference type="ARBA" id="ARBA00023136"/>
    </source>
</evidence>
<dbReference type="InterPro" id="IPR012910">
    <property type="entry name" value="Plug_dom"/>
</dbReference>
<dbReference type="InterPro" id="IPR023997">
    <property type="entry name" value="TonB-dep_OMP_SusC/RagA_CS"/>
</dbReference>
<dbReference type="Pfam" id="PF07715">
    <property type="entry name" value="Plug"/>
    <property type="match status" value="1"/>
</dbReference>
<protein>
    <submittedName>
        <fullName evidence="14">TonB-linked outer membrane protein, SusC/RagA family</fullName>
    </submittedName>
</protein>
<accession>A0A1T5D0R3</accession>
<feature type="domain" description="TonB-dependent receptor-like beta-barrel" evidence="12">
    <location>
        <begin position="486"/>
        <end position="791"/>
    </location>
</feature>
<evidence type="ECO:0000256" key="8">
    <source>
        <dbReference type="PROSITE-ProRule" id="PRU01360"/>
    </source>
</evidence>
<evidence type="ECO:0000256" key="4">
    <source>
        <dbReference type="ARBA" id="ARBA00022692"/>
    </source>
</evidence>
<gene>
    <name evidence="14" type="ORF">SAMN05660226_02527</name>
</gene>
<feature type="signal peptide" evidence="11">
    <location>
        <begin position="1"/>
        <end position="20"/>
    </location>
</feature>
<evidence type="ECO:0000256" key="9">
    <source>
        <dbReference type="RuleBase" id="RU003357"/>
    </source>
</evidence>
<evidence type="ECO:0000256" key="11">
    <source>
        <dbReference type="SAM" id="SignalP"/>
    </source>
</evidence>
<dbReference type="Gene3D" id="2.60.40.1120">
    <property type="entry name" value="Carboxypeptidase-like, regulatory domain"/>
    <property type="match status" value="1"/>
</dbReference>
<evidence type="ECO:0000256" key="10">
    <source>
        <dbReference type="SAM" id="MobiDB-lite"/>
    </source>
</evidence>
<feature type="domain" description="TonB-dependent receptor plug" evidence="13">
    <location>
        <begin position="152"/>
        <end position="257"/>
    </location>
</feature>
<evidence type="ECO:0000256" key="3">
    <source>
        <dbReference type="ARBA" id="ARBA00022452"/>
    </source>
</evidence>
<name>A0A1T5D0R3_9SPHI</name>
<dbReference type="Pfam" id="PF13715">
    <property type="entry name" value="CarbopepD_reg_2"/>
    <property type="match status" value="1"/>
</dbReference>
<keyword evidence="4 8" id="KW-0812">Transmembrane</keyword>
<evidence type="ECO:0000259" key="13">
    <source>
        <dbReference type="Pfam" id="PF07715"/>
    </source>
</evidence>
<dbReference type="InterPro" id="IPR000531">
    <property type="entry name" value="Beta-barrel_TonB"/>
</dbReference>
<evidence type="ECO:0000256" key="2">
    <source>
        <dbReference type="ARBA" id="ARBA00022448"/>
    </source>
</evidence>
<sequence>MLWGISCCLLFFIGNLKGYAASCLIFGQETIRQDTIKKDVARQDTAQRDTAAPDTAQRVVKGKVTDDKEIPLAGVTIGIKGSEIGTQSDEQGGFEIRSPTDSAAILTFSMLGFEPFEMPLSVADGQTVVLIPSEAETLEEVVVIGYGTVQRENLTGAVSSLEGQAFQNNAITNTEEGIAGKIAGVRVSQSTGGPGKAANIKIRGINSITASSNPLYVIDGIQQDHMRNVNPRDIASIEVLKDAASAAIYGARGGNGVIVITTREGAAGKTSVEFNSYAGYQQVDRFLPMMNTQEYTAYIRYLRDSRFQQAGGDLSLPLTSRPAEFQYPESYLNPASLPDNNWQDIVYHHAPMQNYALTVSGGGEVGTFLLSGSYLRQDGVMRHTGFERYNLRANTSFNIGEKIRLGANVATSFNIMNDPETDGKESNAHYALAMPPVVGIDENTVATGFSPAQTYVNPLARLREMTARSKANEIQLNSFAEYEPIETLTLRTQLGYIFTHAAYNEFIPANVNPGAQAVGYGSSTDNGTFSIQNTATYRPYLGDDHMLEILGGQQYEFIRQDILAASADGYPNDLLPTLNNANNPLLASTTIGESATASFFGRIQYQWLDRYLLSASARYDGSSRFGANNKWGLFPAVSAGWKINSEPFLSDVVWLSLLKIRGSIGKAGNDRIGNYEHISLLGLQDYNLNGKRVIGLVPSNIANENLSWETTLSRDIGLDFWLLDNRIQLTADAYFNKTSDLLLNVPTSRISGFSFMRSNIGEVTNKGIELQLTTENIKGETFSWTTSLNFSKNNNRVRSLAPGIDELIQLSTLNDFNAYATIVGQPIGSFFMYQTDGVLLPEHFDADGNALVPIVNGQLEGNIRIVDRNGDGVINEQDHTIVGNAQPDFLWGLSSRMSYKGFDFSFDIQGQQGGDLFYQGRRGFNNGLGEGTNQYRDWLHAYKPARFAGNIPSGIDMSWDGVTPSVVGVNPAYNDTWVYDATFVRIRNITLGYNFASSLLKKWDISAIRLYIMADNLHTFTRYPGSNPEANNAGGGGTSENTQPGTDYGGYPISKRFTMGVNVSF</sequence>
<dbReference type="NCBIfam" id="TIGR04057">
    <property type="entry name" value="SusC_RagA_signa"/>
    <property type="match status" value="1"/>
</dbReference>
<feature type="region of interest" description="Disordered" evidence="10">
    <location>
        <begin position="1028"/>
        <end position="1047"/>
    </location>
</feature>
<reference evidence="14 15" key="1">
    <citation type="submission" date="2017-02" db="EMBL/GenBank/DDBJ databases">
        <authorList>
            <person name="Peterson S.W."/>
        </authorList>
    </citation>
    <scope>NUCLEOTIDE SEQUENCE [LARGE SCALE GENOMIC DNA]</scope>
    <source>
        <strain evidence="14 15">DSM 22899</strain>
    </source>
</reference>
<keyword evidence="5 9" id="KW-0798">TonB box</keyword>
<evidence type="ECO:0000256" key="1">
    <source>
        <dbReference type="ARBA" id="ARBA00004571"/>
    </source>
</evidence>
<keyword evidence="6 8" id="KW-0472">Membrane</keyword>
<dbReference type="AlphaFoldDB" id="A0A1T5D0R3"/>
<dbReference type="EMBL" id="FUYS01000005">
    <property type="protein sequence ID" value="SKB65249.1"/>
    <property type="molecule type" value="Genomic_DNA"/>
</dbReference>
<dbReference type="GO" id="GO:0009279">
    <property type="term" value="C:cell outer membrane"/>
    <property type="evidence" value="ECO:0007669"/>
    <property type="project" value="UniProtKB-SubCell"/>
</dbReference>
<dbReference type="Gene3D" id="2.40.170.20">
    <property type="entry name" value="TonB-dependent receptor, beta-barrel domain"/>
    <property type="match status" value="1"/>
</dbReference>
<dbReference type="SUPFAM" id="SSF49464">
    <property type="entry name" value="Carboxypeptidase regulatory domain-like"/>
    <property type="match status" value="1"/>
</dbReference>
<dbReference type="PROSITE" id="PS52016">
    <property type="entry name" value="TONB_DEPENDENT_REC_3"/>
    <property type="match status" value="1"/>
</dbReference>
<proteinExistence type="inferred from homology"/>
<dbReference type="STRING" id="623280.SAMN05660226_02527"/>
<dbReference type="Pfam" id="PF00593">
    <property type="entry name" value="TonB_dep_Rec_b-barrel"/>
    <property type="match status" value="1"/>
</dbReference>
<dbReference type="InterPro" id="IPR036942">
    <property type="entry name" value="Beta-barrel_TonB_sf"/>
</dbReference>
<keyword evidence="2 8" id="KW-0813">Transport</keyword>
<dbReference type="InterPro" id="IPR037066">
    <property type="entry name" value="Plug_dom_sf"/>
</dbReference>
<dbReference type="NCBIfam" id="TIGR04056">
    <property type="entry name" value="OMP_RagA_SusC"/>
    <property type="match status" value="1"/>
</dbReference>
<keyword evidence="7 8" id="KW-0998">Cell outer membrane</keyword>